<proteinExistence type="predicted"/>
<accession>A0ABM9HVZ9</accession>
<evidence type="ECO:0000313" key="2">
    <source>
        <dbReference type="Proteomes" id="UP001531446"/>
    </source>
</evidence>
<evidence type="ECO:0000313" key="1">
    <source>
        <dbReference type="EMBL" id="CAI4043369.1"/>
    </source>
</evidence>
<name>A0ABM9HVZ9_9VIRU</name>
<sequence length="165" mass="18584">MAKLKLTPELEEEILNLIRAGNYAKDACLAVGIDESTYYRWLRTGEKAKSGKLYKFYQSIQKARAFARAHKLEKVNDAIDDGNWQAAAWWLERTDPEHWGRRSRVDLEGQVDSNVKGEVEHKGKVKAVLPDGISEEVVAEFGLFIAKRGATGSAEDSESEDDREV</sequence>
<keyword evidence="2" id="KW-1185">Reference proteome</keyword>
<dbReference type="EMBL" id="OX365879">
    <property type="protein sequence ID" value="CAI4043369.1"/>
    <property type="molecule type" value="Genomic_DNA"/>
</dbReference>
<gene>
    <name evidence="1" type="ORF">CTG158_LOCUS5</name>
</gene>
<dbReference type="Proteomes" id="UP001531446">
    <property type="component" value="Segment"/>
</dbReference>
<dbReference type="Gene3D" id="1.10.10.60">
    <property type="entry name" value="Homeodomain-like"/>
    <property type="match status" value="1"/>
</dbReference>
<protein>
    <submittedName>
        <fullName evidence="1">Terminase small subunit (TerS)</fullName>
    </submittedName>
</protein>
<reference evidence="1" key="1">
    <citation type="submission" date="2022-10" db="EMBL/GenBank/DDBJ databases">
        <authorList>
            <person name="Bize A."/>
        </authorList>
    </citation>
    <scope>NUCLEOTIDE SEQUENCE [LARGE SCALE GENOMIC DNA]</scope>
</reference>
<organism evidence="1 2">
    <name type="scientific">uncultured archaeal virus</name>
    <dbReference type="NCBI Taxonomy" id="1960247"/>
    <lineage>
        <taxon>Viruses</taxon>
        <taxon>environmental samples</taxon>
    </lineage>
</organism>